<dbReference type="EMBL" id="CP006644">
    <property type="protein sequence ID" value="AHE55570.1"/>
    <property type="molecule type" value="Genomic_DNA"/>
</dbReference>
<feature type="domain" description="Microcin J25-processing protein McjB C-terminal" evidence="1">
    <location>
        <begin position="94"/>
        <end position="204"/>
    </location>
</feature>
<dbReference type="InterPro" id="IPR032708">
    <property type="entry name" value="McjB_C"/>
</dbReference>
<gene>
    <name evidence="2" type="ORF">NX02_19555</name>
</gene>
<evidence type="ECO:0000313" key="3">
    <source>
        <dbReference type="Proteomes" id="UP000018851"/>
    </source>
</evidence>
<dbReference type="Pfam" id="PF13471">
    <property type="entry name" value="Transglut_core3"/>
    <property type="match status" value="1"/>
</dbReference>
<proteinExistence type="predicted"/>
<dbReference type="Proteomes" id="UP000018851">
    <property type="component" value="Chromosome"/>
</dbReference>
<dbReference type="KEGG" id="ssan:NX02_19555"/>
<evidence type="ECO:0000313" key="2">
    <source>
        <dbReference type="EMBL" id="AHE55570.1"/>
    </source>
</evidence>
<dbReference type="InterPro" id="IPR053521">
    <property type="entry name" value="McjB-like"/>
</dbReference>
<organism evidence="2 3">
    <name type="scientific">Sphingomonas sanxanigenens DSM 19645 = NX02</name>
    <dbReference type="NCBI Taxonomy" id="1123269"/>
    <lineage>
        <taxon>Bacteria</taxon>
        <taxon>Pseudomonadati</taxon>
        <taxon>Pseudomonadota</taxon>
        <taxon>Alphaproteobacteria</taxon>
        <taxon>Sphingomonadales</taxon>
        <taxon>Sphingomonadaceae</taxon>
        <taxon>Sphingomonas</taxon>
    </lineage>
</organism>
<dbReference type="STRING" id="1123269.NX02_19555"/>
<dbReference type="eggNOG" id="ENOG5033GCR">
    <property type="taxonomic scope" value="Bacteria"/>
</dbReference>
<sequence>MGDRLIFLDIRADRYFGLGASAERAFRRAMAELPVDKDDPPTARLLERGILVDRAPFAPRACPAPAAASESLLDLDRPSVAMHSLLGACCGLARARFALRWTGLASALDWVRAPGEQEPAVTGAFDRLPEVAAAFDLSARLMRSHDQCLARSIAIMRRLASLGVGAELVIGVRLRPFAAHCWVQQGPRLVSDRVDQVRSYTPILVL</sequence>
<dbReference type="AlphaFoldDB" id="W0AIU2"/>
<dbReference type="HOGENOM" id="CLU_085623_0_0_5"/>
<dbReference type="NCBIfam" id="NF033537">
    <property type="entry name" value="lasso_biosyn_B2"/>
    <property type="match status" value="1"/>
</dbReference>
<dbReference type="MEROPS" id="C96.001"/>
<protein>
    <recommendedName>
        <fullName evidence="1">Microcin J25-processing protein McjB C-terminal domain-containing protein</fullName>
    </recommendedName>
</protein>
<keyword evidence="3" id="KW-1185">Reference proteome</keyword>
<name>W0AIU2_9SPHN</name>
<dbReference type="PATRIC" id="fig|1123269.5.peg.3827"/>
<evidence type="ECO:0000259" key="1">
    <source>
        <dbReference type="Pfam" id="PF13471"/>
    </source>
</evidence>
<reference evidence="2 3" key="1">
    <citation type="submission" date="2013-07" db="EMBL/GenBank/DDBJ databases">
        <title>Completed genome of Sphingomonas sanxanigenens NX02.</title>
        <authorList>
            <person name="Ma T."/>
            <person name="Huang H."/>
            <person name="Wu M."/>
            <person name="Li X."/>
            <person name="Li G."/>
        </authorList>
    </citation>
    <scope>NUCLEOTIDE SEQUENCE [LARGE SCALE GENOMIC DNA]</scope>
    <source>
        <strain evidence="2 3">NX02</strain>
    </source>
</reference>
<accession>W0AIU2</accession>